<keyword evidence="2" id="KW-0813">Transport</keyword>
<feature type="transmembrane region" description="Helical" evidence="6">
    <location>
        <begin position="247"/>
        <end position="266"/>
    </location>
</feature>
<dbReference type="PANTHER" id="PTHR23546:SF1">
    <property type="entry name" value="MEMBRANE PROTEIN"/>
    <property type="match status" value="1"/>
</dbReference>
<dbReference type="KEGG" id="ppm:PPSC2_17875"/>
<feature type="transmembrane region" description="Helical" evidence="6">
    <location>
        <begin position="70"/>
        <end position="93"/>
    </location>
</feature>
<keyword evidence="4 6" id="KW-1133">Transmembrane helix</keyword>
<dbReference type="Pfam" id="PF07690">
    <property type="entry name" value="MFS_1"/>
    <property type="match status" value="1"/>
</dbReference>
<feature type="transmembrane region" description="Helical" evidence="6">
    <location>
        <begin position="278"/>
        <end position="296"/>
    </location>
</feature>
<evidence type="ECO:0000256" key="4">
    <source>
        <dbReference type="ARBA" id="ARBA00022989"/>
    </source>
</evidence>
<dbReference type="Gene3D" id="1.20.1250.20">
    <property type="entry name" value="MFS general substrate transporter like domains"/>
    <property type="match status" value="1"/>
</dbReference>
<feature type="transmembrane region" description="Helical" evidence="6">
    <location>
        <begin position="171"/>
        <end position="192"/>
    </location>
</feature>
<feature type="domain" description="Major facilitator superfamily (MFS) profile" evidence="7">
    <location>
        <begin position="4"/>
        <end position="390"/>
    </location>
</feature>
<evidence type="ECO:0000313" key="9">
    <source>
        <dbReference type="Proteomes" id="UP000006868"/>
    </source>
</evidence>
<dbReference type="InterPro" id="IPR001958">
    <property type="entry name" value="Tet-R_TetA/multi-R_MdtG-like"/>
</dbReference>
<feature type="transmembrane region" description="Helical" evidence="6">
    <location>
        <begin position="142"/>
        <end position="165"/>
    </location>
</feature>
<dbReference type="AlphaFoldDB" id="E3E8R8"/>
<protein>
    <submittedName>
        <fullName evidence="8">MFS transporter</fullName>
    </submittedName>
</protein>
<dbReference type="GO" id="GO:0022857">
    <property type="term" value="F:transmembrane transporter activity"/>
    <property type="evidence" value="ECO:0007669"/>
    <property type="project" value="InterPro"/>
</dbReference>
<dbReference type="InterPro" id="IPR020846">
    <property type="entry name" value="MFS_dom"/>
</dbReference>
<dbReference type="OrthoDB" id="9793283at2"/>
<keyword evidence="5 6" id="KW-0472">Membrane</keyword>
<gene>
    <name evidence="8" type="primary">blt5</name>
    <name evidence="8" type="ORF">PPSC2_17875</name>
</gene>
<comment type="subcellular location">
    <subcellularLocation>
        <location evidence="1">Cell membrane</location>
        <topology evidence="1">Multi-pass membrane protein</topology>
    </subcellularLocation>
</comment>
<evidence type="ECO:0000256" key="2">
    <source>
        <dbReference type="ARBA" id="ARBA00022448"/>
    </source>
</evidence>
<evidence type="ECO:0000256" key="6">
    <source>
        <dbReference type="SAM" id="Phobius"/>
    </source>
</evidence>
<proteinExistence type="predicted"/>
<dbReference type="RefSeq" id="WP_016324606.1">
    <property type="nucleotide sequence ID" value="NC_014622.2"/>
</dbReference>
<name>E3E8R8_PAEPS</name>
<dbReference type="InterPro" id="IPR036259">
    <property type="entry name" value="MFS_trans_sf"/>
</dbReference>
<accession>E3E8R8</accession>
<evidence type="ECO:0000313" key="8">
    <source>
        <dbReference type="EMBL" id="ADO57778.2"/>
    </source>
</evidence>
<evidence type="ECO:0000256" key="1">
    <source>
        <dbReference type="ARBA" id="ARBA00004651"/>
    </source>
</evidence>
<evidence type="ECO:0000256" key="5">
    <source>
        <dbReference type="ARBA" id="ARBA00023136"/>
    </source>
</evidence>
<dbReference type="eggNOG" id="COG2814">
    <property type="taxonomic scope" value="Bacteria"/>
</dbReference>
<dbReference type="InterPro" id="IPR011701">
    <property type="entry name" value="MFS"/>
</dbReference>
<dbReference type="PROSITE" id="PS50850">
    <property type="entry name" value="MFS"/>
    <property type="match status" value="1"/>
</dbReference>
<feature type="transmembrane region" description="Helical" evidence="6">
    <location>
        <begin position="302"/>
        <end position="325"/>
    </location>
</feature>
<organism evidence="8 9">
    <name type="scientific">Paenibacillus polymyxa (strain SC2)</name>
    <name type="common">Bacillus polymyxa</name>
    <dbReference type="NCBI Taxonomy" id="886882"/>
    <lineage>
        <taxon>Bacteria</taxon>
        <taxon>Bacillati</taxon>
        <taxon>Bacillota</taxon>
        <taxon>Bacilli</taxon>
        <taxon>Bacillales</taxon>
        <taxon>Paenibacillaceae</taxon>
        <taxon>Paenibacillus</taxon>
    </lineage>
</organism>
<dbReference type="PANTHER" id="PTHR23546">
    <property type="entry name" value="TRANSPORT PROTEIN"/>
    <property type="match status" value="1"/>
</dbReference>
<feature type="transmembrane region" description="Helical" evidence="6">
    <location>
        <begin position="365"/>
        <end position="385"/>
    </location>
</feature>
<dbReference type="PATRIC" id="fig|886882.15.peg.3819"/>
<feature type="transmembrane region" description="Helical" evidence="6">
    <location>
        <begin position="213"/>
        <end position="235"/>
    </location>
</feature>
<dbReference type="Proteomes" id="UP000006868">
    <property type="component" value="Chromosome"/>
</dbReference>
<dbReference type="STRING" id="1406.LK13_05215"/>
<feature type="transmembrane region" description="Helical" evidence="6">
    <location>
        <begin position="38"/>
        <end position="58"/>
    </location>
</feature>
<dbReference type="SUPFAM" id="SSF103473">
    <property type="entry name" value="MFS general substrate transporter"/>
    <property type="match status" value="1"/>
</dbReference>
<keyword evidence="3 6" id="KW-0812">Transmembrane</keyword>
<feature type="transmembrane region" description="Helical" evidence="6">
    <location>
        <begin position="337"/>
        <end position="359"/>
    </location>
</feature>
<dbReference type="HOGENOM" id="CLU_001265_10_11_9"/>
<sequence>MNRIKGSIFFSVFVAMLGLMLIAPIMPPLIRELGLRESHSGLIISLGSITMALMAPVWGNLSDAKGRKPVILLGFIGMCVSCLLFTLTLFAGLNGWLSGGLLLVLLIVTRGLIGGFIPAVLSSSQAYMGDVTEGEERGSGMAIISAANGLGLVFGPAIAGAFTLIGLLWPLYFGIVIAAVAFVVSLLAIPAAQPVIQQKPARINPLQPGLRMYLFAGLVTMISIVTIQVIGGFYFQDQLGLTSEETARVVSFGLMFSGAAMLIVQIIQMKWLKWKPKLMILLGSLFLIAGMALFLISASLAVYYAAFFMFGIGTGLLMPGFMAGASLSVSQEQQGGAAGLVAAVQGISAIIAPILTTTLYRVDKYIPFMLIAVLVAVMAVIMLVVRKRNGNSEPVSHKAK</sequence>
<dbReference type="GO" id="GO:0005886">
    <property type="term" value="C:plasma membrane"/>
    <property type="evidence" value="ECO:0007669"/>
    <property type="project" value="UniProtKB-SubCell"/>
</dbReference>
<evidence type="ECO:0000259" key="7">
    <source>
        <dbReference type="PROSITE" id="PS50850"/>
    </source>
</evidence>
<dbReference type="PRINTS" id="PR01035">
    <property type="entry name" value="TCRTETA"/>
</dbReference>
<reference evidence="8 9" key="1">
    <citation type="journal article" date="2011" name="J. Bacteriol.">
        <title>Complete genome sequence of Paenibacillus polymyxa SC2, a strain of plant growth-promoting Rhizobacterium with broad-spectrum antimicrobial activity.</title>
        <authorList>
            <person name="Ma M."/>
            <person name="Wang C."/>
            <person name="Ding Y."/>
            <person name="Li L."/>
            <person name="Shen D."/>
            <person name="Jiang X."/>
            <person name="Guan D."/>
            <person name="Cao F."/>
            <person name="Chen H."/>
            <person name="Feng R."/>
            <person name="Wang X."/>
            <person name="Ge Y."/>
            <person name="Yao L."/>
            <person name="Bing X."/>
            <person name="Yang X."/>
            <person name="Li J."/>
            <person name="Du B."/>
        </authorList>
    </citation>
    <scope>NUCLEOTIDE SEQUENCE [LARGE SCALE GENOMIC DNA]</scope>
    <source>
        <strain evidence="8 9">SC2</strain>
    </source>
</reference>
<feature type="transmembrane region" description="Helical" evidence="6">
    <location>
        <begin position="7"/>
        <end position="26"/>
    </location>
</feature>
<feature type="transmembrane region" description="Helical" evidence="6">
    <location>
        <begin position="99"/>
        <end position="121"/>
    </location>
</feature>
<dbReference type="EMBL" id="CP002213">
    <property type="protein sequence ID" value="ADO57778.2"/>
    <property type="molecule type" value="Genomic_DNA"/>
</dbReference>
<evidence type="ECO:0000256" key="3">
    <source>
        <dbReference type="ARBA" id="ARBA00022692"/>
    </source>
</evidence>